<feature type="chain" id="PRO_5026922423" evidence="1">
    <location>
        <begin position="24"/>
        <end position="130"/>
    </location>
</feature>
<evidence type="ECO:0000313" key="3">
    <source>
        <dbReference type="Proteomes" id="UP000471560"/>
    </source>
</evidence>
<dbReference type="Proteomes" id="UP000471560">
    <property type="component" value="Unassembled WGS sequence"/>
</dbReference>
<feature type="signal peptide" evidence="1">
    <location>
        <begin position="1"/>
        <end position="23"/>
    </location>
</feature>
<dbReference type="RefSeq" id="WP_130761671.1">
    <property type="nucleotide sequence ID" value="NZ_JAAXDH010000034.1"/>
</dbReference>
<sequence>MGLDRKLIQAAFLCGGLAMPAFAGGAEISDEDALLARISAEVIPRIQREYVQTAIGQFTAAMDIAAFRARLILDETLQQWYVDGIYDGVPTRVTADLLERWALSPSMPYHLEATDIPDCAHGSVMLPNCR</sequence>
<name>A0A6P0B2R5_RHILE</name>
<accession>A0A6P0B2R5</accession>
<gene>
    <name evidence="2" type="ORF">GR204_09150</name>
</gene>
<evidence type="ECO:0000256" key="1">
    <source>
        <dbReference type="SAM" id="SignalP"/>
    </source>
</evidence>
<evidence type="ECO:0000313" key="2">
    <source>
        <dbReference type="EMBL" id="NEI34167.1"/>
    </source>
</evidence>
<proteinExistence type="predicted"/>
<dbReference type="EMBL" id="WUEZ01000008">
    <property type="protein sequence ID" value="NEI34167.1"/>
    <property type="molecule type" value="Genomic_DNA"/>
</dbReference>
<organism evidence="2 3">
    <name type="scientific">Rhizobium leguminosarum</name>
    <dbReference type="NCBI Taxonomy" id="384"/>
    <lineage>
        <taxon>Bacteria</taxon>
        <taxon>Pseudomonadati</taxon>
        <taxon>Pseudomonadota</taxon>
        <taxon>Alphaproteobacteria</taxon>
        <taxon>Hyphomicrobiales</taxon>
        <taxon>Rhizobiaceae</taxon>
        <taxon>Rhizobium/Agrobacterium group</taxon>
        <taxon>Rhizobium</taxon>
    </lineage>
</organism>
<dbReference type="AlphaFoldDB" id="A0A6P0B2R5"/>
<comment type="caution">
    <text evidence="2">The sequence shown here is derived from an EMBL/GenBank/DDBJ whole genome shotgun (WGS) entry which is preliminary data.</text>
</comment>
<protein>
    <submittedName>
        <fullName evidence="2">Uncharacterized protein</fullName>
    </submittedName>
</protein>
<reference evidence="2 3" key="1">
    <citation type="submission" date="2019-12" db="EMBL/GenBank/DDBJ databases">
        <title>Rhizobium genotypes associated with high levels of biological nitrogen fixation by grain legumes in a temperate-maritime cropping system.</title>
        <authorList>
            <person name="Maluk M."/>
            <person name="Francesc Ferrando Molina F."/>
            <person name="Lopez Del Egido L."/>
            <person name="Lafos M."/>
            <person name="Langarica-Fuentes A."/>
            <person name="Gebre Yohannes G."/>
            <person name="Young M.W."/>
            <person name="Martin P."/>
            <person name="Gantlett R."/>
            <person name="Kenicer G."/>
            <person name="Hawes C."/>
            <person name="Begg G.S."/>
            <person name="Quilliam R.S."/>
            <person name="Squire G.R."/>
            <person name="Poole P.S."/>
            <person name="Young P.W."/>
            <person name="Iannetta P.M."/>
            <person name="James E.K."/>
        </authorList>
    </citation>
    <scope>NUCLEOTIDE SEQUENCE [LARGE SCALE GENOMIC DNA]</scope>
    <source>
        <strain evidence="2 3">JHI1096</strain>
    </source>
</reference>
<keyword evidence="1" id="KW-0732">Signal</keyword>